<evidence type="ECO:0000256" key="1">
    <source>
        <dbReference type="ARBA" id="ARBA00004123"/>
    </source>
</evidence>
<keyword evidence="3" id="KW-0238">DNA-binding</keyword>
<feature type="compositionally biased region" description="Basic and acidic residues" evidence="6">
    <location>
        <begin position="146"/>
        <end position="158"/>
    </location>
</feature>
<evidence type="ECO:0000313" key="7">
    <source>
        <dbReference type="EnsemblPlants" id="EMT19027"/>
    </source>
</evidence>
<feature type="region of interest" description="Disordered" evidence="6">
    <location>
        <begin position="387"/>
        <end position="411"/>
    </location>
</feature>
<evidence type="ECO:0000256" key="3">
    <source>
        <dbReference type="ARBA" id="ARBA00023125"/>
    </source>
</evidence>
<keyword evidence="4" id="KW-0804">Transcription</keyword>
<dbReference type="SUPFAM" id="SSF54171">
    <property type="entry name" value="DNA-binding domain"/>
    <property type="match status" value="1"/>
</dbReference>
<evidence type="ECO:0000256" key="6">
    <source>
        <dbReference type="SAM" id="MobiDB-lite"/>
    </source>
</evidence>
<dbReference type="GO" id="GO:0005634">
    <property type="term" value="C:nucleus"/>
    <property type="evidence" value="ECO:0007669"/>
    <property type="project" value="UniProtKB-SubCell"/>
</dbReference>
<protein>
    <recommendedName>
        <fullName evidence="8">MBD domain-containing protein</fullName>
    </recommendedName>
</protein>
<evidence type="ECO:0000256" key="5">
    <source>
        <dbReference type="ARBA" id="ARBA00023242"/>
    </source>
</evidence>
<dbReference type="GO" id="GO:0003677">
    <property type="term" value="F:DNA binding"/>
    <property type="evidence" value="ECO:0007669"/>
    <property type="project" value="UniProtKB-KW"/>
</dbReference>
<feature type="region of interest" description="Disordered" evidence="6">
    <location>
        <begin position="516"/>
        <end position="569"/>
    </location>
</feature>
<keyword evidence="2" id="KW-0805">Transcription regulation</keyword>
<reference evidence="7" key="1">
    <citation type="submission" date="2015-06" db="UniProtKB">
        <authorList>
            <consortium name="EnsemblPlants"/>
        </authorList>
    </citation>
    <scope>IDENTIFICATION</scope>
</reference>
<sequence>MDFRVLRGGRLAFRPRLCAKSMRMLMLLFKDVLGRQDPVAYWLALPKRDHVLVPTEKFYIDPTNSYEFRSLKEVHHYLESQDTNDRVVTPNKRKIEDLQVSGNQTQHLVIQLIRTNFLVFLHENFQQPTEPYRDRCGGGSSTVTPKRNDREKAKERNADNGGSTKTKKPGDRCAHRDLPLGSKSPKRRHLSTPPRRIATMTTLLPRVSPGTRRGERKGSPRRPPGRSGGTHRRHRAGVGHANRGFPRPQPAPRALRIQPPNQPPPCANAVMRPPRRLTTAPRIIYLKVVLNCRCPQVSIVLTSGRTSSEPKGVSKGRLAELKLQTAREKDQPLKHESAREEANVEPKGKKAKTEPVKQIAAPVRWSPRLTALKRDQEANDVHALVGATDTNDQLQPAKQVKNPKSKALSSSVIQNKDGAHAPSTSGNAEDKYPSAPEQILGASAACSLTDVGRQNAHAPPQQNGLVGTADAMPGYSLSSLFRSIWSDPCLEFAFRTLTGDIPVLDNNLAVANYFLPPQDSNKGTVPPNCPSSTYDGARKNHGQVDRVRLPMPMPKPSDKLYSSGWFPPQ</sequence>
<feature type="compositionally biased region" description="Basic and acidic residues" evidence="6">
    <location>
        <begin position="168"/>
        <end position="178"/>
    </location>
</feature>
<accession>R7W9T8</accession>
<organism evidence="7">
    <name type="scientific">Aegilops tauschii</name>
    <name type="common">Tausch's goatgrass</name>
    <name type="synonym">Aegilops squarrosa</name>
    <dbReference type="NCBI Taxonomy" id="37682"/>
    <lineage>
        <taxon>Eukaryota</taxon>
        <taxon>Viridiplantae</taxon>
        <taxon>Streptophyta</taxon>
        <taxon>Embryophyta</taxon>
        <taxon>Tracheophyta</taxon>
        <taxon>Spermatophyta</taxon>
        <taxon>Magnoliopsida</taxon>
        <taxon>Liliopsida</taxon>
        <taxon>Poales</taxon>
        <taxon>Poaceae</taxon>
        <taxon>BOP clade</taxon>
        <taxon>Pooideae</taxon>
        <taxon>Triticodae</taxon>
        <taxon>Triticeae</taxon>
        <taxon>Triticinae</taxon>
        <taxon>Aegilops</taxon>
    </lineage>
</organism>
<evidence type="ECO:0000256" key="4">
    <source>
        <dbReference type="ARBA" id="ARBA00023163"/>
    </source>
</evidence>
<feature type="compositionally biased region" description="Basic and acidic residues" evidence="6">
    <location>
        <begin position="536"/>
        <end position="548"/>
    </location>
</feature>
<dbReference type="InterPro" id="IPR016177">
    <property type="entry name" value="DNA-bd_dom_sf"/>
</dbReference>
<keyword evidence="5" id="KW-0539">Nucleus</keyword>
<comment type="subcellular location">
    <subcellularLocation>
        <location evidence="1">Nucleus</location>
    </subcellularLocation>
</comment>
<proteinExistence type="predicted"/>
<evidence type="ECO:0008006" key="8">
    <source>
        <dbReference type="Google" id="ProtNLM"/>
    </source>
</evidence>
<dbReference type="PANTHER" id="PTHR34067">
    <property type="entry name" value="OS04G0193200 PROTEIN"/>
    <property type="match status" value="1"/>
</dbReference>
<feature type="region of interest" description="Disordered" evidence="6">
    <location>
        <begin position="326"/>
        <end position="360"/>
    </location>
</feature>
<feature type="region of interest" description="Disordered" evidence="6">
    <location>
        <begin position="129"/>
        <end position="272"/>
    </location>
</feature>
<evidence type="ECO:0000256" key="2">
    <source>
        <dbReference type="ARBA" id="ARBA00023015"/>
    </source>
</evidence>
<name>R7W9T8_AEGTA</name>
<dbReference type="EnsemblPlants" id="EMT19027">
    <property type="protein sequence ID" value="EMT19027"/>
    <property type="gene ID" value="F775_22530"/>
</dbReference>
<feature type="compositionally biased region" description="Basic and acidic residues" evidence="6">
    <location>
        <begin position="326"/>
        <end position="355"/>
    </location>
</feature>
<dbReference type="InterPro" id="IPR038945">
    <property type="entry name" value="MBD13-like"/>
</dbReference>
<dbReference type="AlphaFoldDB" id="R7W9T8"/>
<dbReference type="PANTHER" id="PTHR34067:SF20">
    <property type="entry name" value="OS08G0206700 PROTEIN"/>
    <property type="match status" value="1"/>
</dbReference>
<feature type="compositionally biased region" description="Basic residues" evidence="6">
    <location>
        <begin position="219"/>
        <end position="237"/>
    </location>
</feature>